<keyword evidence="2" id="KW-0813">Transport</keyword>
<feature type="transmembrane region" description="Helical" evidence="7">
    <location>
        <begin position="343"/>
        <end position="363"/>
    </location>
</feature>
<dbReference type="Pfam" id="PF17784">
    <property type="entry name" value="Sulfotransfer_4"/>
    <property type="match status" value="1"/>
</dbReference>
<feature type="transmembrane region" description="Helical" evidence="7">
    <location>
        <begin position="449"/>
        <end position="470"/>
    </location>
</feature>
<feature type="transmembrane region" description="Helical" evidence="7">
    <location>
        <begin position="564"/>
        <end position="584"/>
    </location>
</feature>
<reference evidence="8" key="1">
    <citation type="submission" date="2021-01" db="EMBL/GenBank/DDBJ databases">
        <authorList>
            <person name="Corre E."/>
            <person name="Pelletier E."/>
            <person name="Niang G."/>
            <person name="Scheremetjew M."/>
            <person name="Finn R."/>
            <person name="Kale V."/>
            <person name="Holt S."/>
            <person name="Cochrane G."/>
            <person name="Meng A."/>
            <person name="Brown T."/>
            <person name="Cohen L."/>
        </authorList>
    </citation>
    <scope>NUCLEOTIDE SEQUENCE</scope>
</reference>
<feature type="transmembrane region" description="Helical" evidence="7">
    <location>
        <begin position="660"/>
        <end position="678"/>
    </location>
</feature>
<feature type="transmembrane region" description="Helical" evidence="7">
    <location>
        <begin position="526"/>
        <end position="543"/>
    </location>
</feature>
<feature type="transmembrane region" description="Helical" evidence="7">
    <location>
        <begin position="277"/>
        <end position="296"/>
    </location>
</feature>
<dbReference type="AlphaFoldDB" id="A0A7S1A738"/>
<dbReference type="GO" id="GO:0000139">
    <property type="term" value="C:Golgi membrane"/>
    <property type="evidence" value="ECO:0007669"/>
    <property type="project" value="TreeGrafter"/>
</dbReference>
<feature type="transmembrane region" description="Helical" evidence="7">
    <location>
        <begin position="477"/>
        <end position="495"/>
    </location>
</feature>
<dbReference type="InterPro" id="IPR013657">
    <property type="entry name" value="SCL35B1-4/HUT1"/>
</dbReference>
<evidence type="ECO:0000256" key="3">
    <source>
        <dbReference type="ARBA" id="ARBA00022692"/>
    </source>
</evidence>
<dbReference type="GO" id="GO:0046964">
    <property type="term" value="F:3'-phosphoadenosine 5'-phosphosulfate transmembrane transporter activity"/>
    <property type="evidence" value="ECO:0007669"/>
    <property type="project" value="TreeGrafter"/>
</dbReference>
<keyword evidence="5 7" id="KW-0472">Membrane</keyword>
<feature type="transmembrane region" description="Helical" evidence="7">
    <location>
        <begin position="412"/>
        <end position="429"/>
    </location>
</feature>
<evidence type="ECO:0000313" key="8">
    <source>
        <dbReference type="EMBL" id="CAD8844788.1"/>
    </source>
</evidence>
<dbReference type="PANTHER" id="PTHR10778:SF13">
    <property type="entry name" value="ADENOSINE 3'-PHOSPHO 5'-PHOSPHOSULFATE TRANSPORTER 1"/>
    <property type="match status" value="1"/>
</dbReference>
<protein>
    <submittedName>
        <fullName evidence="8">Uncharacterized protein</fullName>
    </submittedName>
</protein>
<dbReference type="EMBL" id="HBFQ01027057">
    <property type="protein sequence ID" value="CAD8844788.1"/>
    <property type="molecule type" value="Transcribed_RNA"/>
</dbReference>
<dbReference type="Pfam" id="PF08449">
    <property type="entry name" value="UAA"/>
    <property type="match status" value="1"/>
</dbReference>
<feature type="transmembrane region" description="Helical" evidence="7">
    <location>
        <begin position="375"/>
        <end position="400"/>
    </location>
</feature>
<feature type="transmembrane region" description="Helical" evidence="7">
    <location>
        <begin position="308"/>
        <end position="331"/>
    </location>
</feature>
<dbReference type="InterPro" id="IPR027417">
    <property type="entry name" value="P-loop_NTPase"/>
</dbReference>
<evidence type="ECO:0000256" key="6">
    <source>
        <dbReference type="SAM" id="MobiDB-lite"/>
    </source>
</evidence>
<evidence type="ECO:0000256" key="7">
    <source>
        <dbReference type="SAM" id="Phobius"/>
    </source>
</evidence>
<sequence length="741" mass="82654">MSTDLPAPVSVTMASNDGVQVIFAGIMRTGLKSMAAAMRQLGYHEIYDRVDLYKTYAMWDKAIHNKATPEMWKSMFNGYKVVMGIPTFVFWEQIFEAFPNALVVLTVRDETDWFSSVQKAKHQLDHEALAAPLRSGTFLQLLERFMMPSYHKICNVIRFSWASTLGISFLGSADLNESVTRSLFRKHNLYVQNRVPKDQLLVMDVRDGWEPLCKFLKKARPGAPFPSEHEVAYFLVEEVNRAITTPSATVQSRDPSNRTTLKDTGISLANKDMIRELRWSFGVVFAVAVAFIGFVAAELHSGTGGNAYFLLLLFVGVHLIISIWMSVKYVVQRMPLTQALPSALGMIFIAVAINLVFLVYGLLKEELVTRDHFPSIYIVIASRVMSVILALLGVLFVQGARVEVEGAHQNDVSWVVRLLGAPLTTFAFFSFANDTSTWAGYEMLKYVSFAVQVMAKSASVLPTMITAYLVNKQVYSFGEYVQAILLVTAVAVMQLEDEKKGKRGSSAAYQTNDASSWLGPFGSFDLQMGALLLVVFFTFDSLTSQYQTKIYKRYKNISHWQMMLGGNFFAVITTVTVAVANHVYAVFVGLPVSEKSVGDVSQAILVKLGLLALTNALGQVLIYYTIKQYGALIFQWIMTTRKVLSVVCSLIWFGHPVTPRKAMCIIFVFGLLIYQKVASKASKGNNLKVNGGDVKKAEHGKWRVASWSVEINSETSQSETESKPQRNSLRSWLVGGKLKES</sequence>
<feature type="compositionally biased region" description="Polar residues" evidence="6">
    <location>
        <begin position="711"/>
        <end position="730"/>
    </location>
</feature>
<dbReference type="PANTHER" id="PTHR10778">
    <property type="entry name" value="SOLUTE CARRIER FAMILY 35 MEMBER B"/>
    <property type="match status" value="1"/>
</dbReference>
<dbReference type="SUPFAM" id="SSF52540">
    <property type="entry name" value="P-loop containing nucleoside triphosphate hydrolases"/>
    <property type="match status" value="1"/>
</dbReference>
<feature type="transmembrane region" description="Helical" evidence="7">
    <location>
        <begin position="604"/>
        <end position="626"/>
    </location>
</feature>
<feature type="transmembrane region" description="Helical" evidence="7">
    <location>
        <begin position="633"/>
        <end position="654"/>
    </location>
</feature>
<name>A0A7S1A738_NOCSC</name>
<evidence type="ECO:0000256" key="1">
    <source>
        <dbReference type="ARBA" id="ARBA00004141"/>
    </source>
</evidence>
<keyword evidence="4 7" id="KW-1133">Transmembrane helix</keyword>
<evidence type="ECO:0000256" key="5">
    <source>
        <dbReference type="ARBA" id="ARBA00023136"/>
    </source>
</evidence>
<keyword evidence="3 7" id="KW-0812">Transmembrane</keyword>
<proteinExistence type="predicted"/>
<feature type="region of interest" description="Disordered" evidence="6">
    <location>
        <begin position="711"/>
        <end position="741"/>
    </location>
</feature>
<dbReference type="InterPro" id="IPR040632">
    <property type="entry name" value="Sulfotransfer_4"/>
</dbReference>
<organism evidence="8">
    <name type="scientific">Noctiluca scintillans</name>
    <name type="common">Sea sparkle</name>
    <name type="synonym">Red tide dinoflagellate</name>
    <dbReference type="NCBI Taxonomy" id="2966"/>
    <lineage>
        <taxon>Eukaryota</taxon>
        <taxon>Sar</taxon>
        <taxon>Alveolata</taxon>
        <taxon>Dinophyceae</taxon>
        <taxon>Noctilucales</taxon>
        <taxon>Noctilucaceae</taxon>
        <taxon>Noctiluca</taxon>
    </lineage>
</organism>
<dbReference type="Gene3D" id="3.40.50.300">
    <property type="entry name" value="P-loop containing nucleotide triphosphate hydrolases"/>
    <property type="match status" value="1"/>
</dbReference>
<dbReference type="GO" id="GO:0005789">
    <property type="term" value="C:endoplasmic reticulum membrane"/>
    <property type="evidence" value="ECO:0007669"/>
    <property type="project" value="TreeGrafter"/>
</dbReference>
<evidence type="ECO:0000256" key="2">
    <source>
        <dbReference type="ARBA" id="ARBA00022448"/>
    </source>
</evidence>
<evidence type="ECO:0000256" key="4">
    <source>
        <dbReference type="ARBA" id="ARBA00022989"/>
    </source>
</evidence>
<comment type="subcellular location">
    <subcellularLocation>
        <location evidence="1">Membrane</location>
        <topology evidence="1">Multi-pass membrane protein</topology>
    </subcellularLocation>
</comment>
<accession>A0A7S1A738</accession>
<gene>
    <name evidence="8" type="ORF">NSCI0253_LOCUS19138</name>
</gene>